<proteinExistence type="predicted"/>
<protein>
    <submittedName>
        <fullName evidence="1">Uncharacterized protein</fullName>
    </submittedName>
</protein>
<dbReference type="AlphaFoldDB" id="A0A6A6FTT1"/>
<reference evidence="1" key="1">
    <citation type="journal article" date="2020" name="Stud. Mycol.">
        <title>101 Dothideomycetes genomes: a test case for predicting lifestyles and emergence of pathogens.</title>
        <authorList>
            <person name="Haridas S."/>
            <person name="Albert R."/>
            <person name="Binder M."/>
            <person name="Bloem J."/>
            <person name="Labutti K."/>
            <person name="Salamov A."/>
            <person name="Andreopoulos B."/>
            <person name="Baker S."/>
            <person name="Barry K."/>
            <person name="Bills G."/>
            <person name="Bluhm B."/>
            <person name="Cannon C."/>
            <person name="Castanera R."/>
            <person name="Culley D."/>
            <person name="Daum C."/>
            <person name="Ezra D."/>
            <person name="Gonzalez J."/>
            <person name="Henrissat B."/>
            <person name="Kuo A."/>
            <person name="Liang C."/>
            <person name="Lipzen A."/>
            <person name="Lutzoni F."/>
            <person name="Magnuson J."/>
            <person name="Mondo S."/>
            <person name="Nolan M."/>
            <person name="Ohm R."/>
            <person name="Pangilinan J."/>
            <person name="Park H.-J."/>
            <person name="Ramirez L."/>
            <person name="Alfaro M."/>
            <person name="Sun H."/>
            <person name="Tritt A."/>
            <person name="Yoshinaga Y."/>
            <person name="Zwiers L.-H."/>
            <person name="Turgeon B."/>
            <person name="Goodwin S."/>
            <person name="Spatafora J."/>
            <person name="Crous P."/>
            <person name="Grigoriev I."/>
        </authorList>
    </citation>
    <scope>NUCLEOTIDE SEQUENCE</scope>
    <source>
        <strain evidence="1">SCOH1-5</strain>
    </source>
</reference>
<dbReference type="EMBL" id="ML992663">
    <property type="protein sequence ID" value="KAF2216791.1"/>
    <property type="molecule type" value="Genomic_DNA"/>
</dbReference>
<dbReference type="Proteomes" id="UP000799539">
    <property type="component" value="Unassembled WGS sequence"/>
</dbReference>
<organism evidence="1 2">
    <name type="scientific">Cercospora zeae-maydis SCOH1-5</name>
    <dbReference type="NCBI Taxonomy" id="717836"/>
    <lineage>
        <taxon>Eukaryota</taxon>
        <taxon>Fungi</taxon>
        <taxon>Dikarya</taxon>
        <taxon>Ascomycota</taxon>
        <taxon>Pezizomycotina</taxon>
        <taxon>Dothideomycetes</taxon>
        <taxon>Dothideomycetidae</taxon>
        <taxon>Mycosphaerellales</taxon>
        <taxon>Mycosphaerellaceae</taxon>
        <taxon>Cercospora</taxon>
    </lineage>
</organism>
<name>A0A6A6FTT1_9PEZI</name>
<gene>
    <name evidence="1" type="ORF">CERZMDRAFT_89704</name>
</gene>
<keyword evidence="2" id="KW-1185">Reference proteome</keyword>
<accession>A0A6A6FTT1</accession>
<sequence length="141" mass="16060">MLDGVEQGKLSTIRDYGAYFLHPMWQELVDLYGDACVNRIDELKIESEHMVLCGQAPYNPPEFFFEAEWATAVHACAEDGPEREKTTKARERMASSVLFDNDRPYRPGDLFKTEDWRAALAAAQTKEDEILIGQLQLSCRA</sequence>
<evidence type="ECO:0000313" key="1">
    <source>
        <dbReference type="EMBL" id="KAF2216791.1"/>
    </source>
</evidence>
<evidence type="ECO:0000313" key="2">
    <source>
        <dbReference type="Proteomes" id="UP000799539"/>
    </source>
</evidence>